<dbReference type="GeneID" id="57169497"/>
<protein>
    <submittedName>
        <fullName evidence="1">Uncharacterized protein</fullName>
    </submittedName>
</protein>
<dbReference type="STRING" id="948102.BKG76_21980"/>
<organism evidence="1 2">
    <name type="scientific">Mycobacteroides franklinii</name>
    <dbReference type="NCBI Taxonomy" id="948102"/>
    <lineage>
        <taxon>Bacteria</taxon>
        <taxon>Bacillati</taxon>
        <taxon>Actinomycetota</taxon>
        <taxon>Actinomycetes</taxon>
        <taxon>Mycobacteriales</taxon>
        <taxon>Mycobacteriaceae</taxon>
        <taxon>Mycobacteroides</taxon>
    </lineage>
</organism>
<comment type="caution">
    <text evidence="1">The sequence shown here is derived from an EMBL/GenBank/DDBJ whole genome shotgun (WGS) entry which is preliminary data.</text>
</comment>
<dbReference type="EMBL" id="MLIK01000024">
    <property type="protein sequence ID" value="OHU19149.1"/>
    <property type="molecule type" value="Genomic_DNA"/>
</dbReference>
<evidence type="ECO:0000313" key="2">
    <source>
        <dbReference type="Proteomes" id="UP000179616"/>
    </source>
</evidence>
<dbReference type="RefSeq" id="WP_070939798.1">
    <property type="nucleotide sequence ID" value="NZ_MLIK01000024.1"/>
</dbReference>
<dbReference type="Proteomes" id="UP000179616">
    <property type="component" value="Unassembled WGS sequence"/>
</dbReference>
<sequence length="77" mass="8192">MISVLFGQACFEHHSGARPDKLYATPTPVSVTSVGSTWGDVAELVRKSHGIAARALQSQTSSDTLFFGERLDSPISA</sequence>
<gene>
    <name evidence="1" type="ORF">BKG76_21980</name>
</gene>
<reference evidence="1 2" key="1">
    <citation type="submission" date="2016-10" db="EMBL/GenBank/DDBJ databases">
        <title>Evaluation of Human, Veterinary and Environmental Mycobacterium chelonae Isolates by Core Genome Phylogenomic Analysis, Targeted Gene Comparison, and Anti-microbial Susceptibility Patterns: A Tale of Mistaken Identities.</title>
        <authorList>
            <person name="Fogelson S.B."/>
            <person name="Camus A.C."/>
            <person name="Lorenz W."/>
            <person name="Vasireddy R."/>
            <person name="Vasireddy S."/>
            <person name="Smith T."/>
            <person name="Brown-Elliott B.A."/>
            <person name="Wallace R.J.Jr."/>
            <person name="Hasan N.A."/>
            <person name="Reischl U."/>
            <person name="Sanchez S."/>
        </authorList>
    </citation>
    <scope>NUCLEOTIDE SEQUENCE [LARGE SCALE GENOMIC DNA]</scope>
    <source>
        <strain evidence="1 2">1559</strain>
    </source>
</reference>
<accession>A0A1S1L3Q6</accession>
<proteinExistence type="predicted"/>
<name>A0A1S1L3Q6_9MYCO</name>
<evidence type="ECO:0000313" key="1">
    <source>
        <dbReference type="EMBL" id="OHU19149.1"/>
    </source>
</evidence>
<dbReference type="AlphaFoldDB" id="A0A1S1L3Q6"/>